<protein>
    <submittedName>
        <fullName evidence="6">C1q</fullName>
    </submittedName>
</protein>
<feature type="signal peptide" evidence="4">
    <location>
        <begin position="1"/>
        <end position="24"/>
    </location>
</feature>
<evidence type="ECO:0000256" key="1">
    <source>
        <dbReference type="ARBA" id="ARBA00004613"/>
    </source>
</evidence>
<dbReference type="PRINTS" id="PR00007">
    <property type="entry name" value="COMPLEMNTC1Q"/>
</dbReference>
<dbReference type="PROSITE" id="PS50871">
    <property type="entry name" value="C1Q"/>
    <property type="match status" value="1"/>
</dbReference>
<organism evidence="6">
    <name type="scientific">Mytilus coruscus</name>
    <name type="common">Sea mussel</name>
    <dbReference type="NCBI Taxonomy" id="42192"/>
    <lineage>
        <taxon>Eukaryota</taxon>
        <taxon>Metazoa</taxon>
        <taxon>Spiralia</taxon>
        <taxon>Lophotrochozoa</taxon>
        <taxon>Mollusca</taxon>
        <taxon>Bivalvia</taxon>
        <taxon>Autobranchia</taxon>
        <taxon>Pteriomorphia</taxon>
        <taxon>Mytilida</taxon>
        <taxon>Mytiloidea</taxon>
        <taxon>Mytilidae</taxon>
        <taxon>Mytilinae</taxon>
        <taxon>Mytilus</taxon>
    </lineage>
</organism>
<sequence length="236" mass="26575">MTCLEVKLVFLMVLMVSLNEYGFSASLSEFAEIVDDEFEIPHLNAQVGTSNKHNFKRVTETGKTDFAENDDDLKKGLTKKGLDEVKEHNDKSTDLQNIRKQLASSVHISFSAKLGTSIEDINPWNTVVFNKAITNNGNCYNTATGIFTAPIAGTYYFSSTILTKRKSTLEMSLRVNEKDAMLIYACATTLIYNSATNNIIVKLNKDDKVKMIKYGPWGERPFYIHHSWSTFTGFLL</sequence>
<reference evidence="6" key="2">
    <citation type="journal article" date="2014" name="Dev. Comp. Immunol.">
        <title>A novel C1q-domain-containing (C1qDC) protein from Mytilus coruscus with the transcriptional analysis against marine pathogens and heavy metals.</title>
        <authorList>
            <person name="Liu H.H."/>
            <person name="Xiang L.X."/>
            <person name="Shao J.Z."/>
        </authorList>
    </citation>
    <scope>NUCLEOTIDE SEQUENCE</scope>
    <source>
        <tissue evidence="6">Haemolymph</tissue>
    </source>
</reference>
<feature type="domain" description="C1q" evidence="5">
    <location>
        <begin position="103"/>
        <end position="236"/>
    </location>
</feature>
<keyword evidence="2" id="KW-0964">Secreted</keyword>
<evidence type="ECO:0000256" key="3">
    <source>
        <dbReference type="ARBA" id="ARBA00022729"/>
    </source>
</evidence>
<dbReference type="AlphaFoldDB" id="R9WWX3"/>
<dbReference type="GO" id="GO:0005576">
    <property type="term" value="C:extracellular region"/>
    <property type="evidence" value="ECO:0007669"/>
    <property type="project" value="UniProtKB-SubCell"/>
</dbReference>
<dbReference type="PANTHER" id="PTHR22923">
    <property type="entry name" value="CEREBELLIN-RELATED"/>
    <property type="match status" value="1"/>
</dbReference>
<evidence type="ECO:0000256" key="2">
    <source>
        <dbReference type="ARBA" id="ARBA00022525"/>
    </source>
</evidence>
<feature type="chain" id="PRO_5004482001" evidence="4">
    <location>
        <begin position="25"/>
        <end position="236"/>
    </location>
</feature>
<dbReference type="SUPFAM" id="SSF49842">
    <property type="entry name" value="TNF-like"/>
    <property type="match status" value="1"/>
</dbReference>
<dbReference type="EMBL" id="KC771257">
    <property type="protein sequence ID" value="AGO05939.1"/>
    <property type="molecule type" value="mRNA"/>
</dbReference>
<evidence type="ECO:0000256" key="4">
    <source>
        <dbReference type="SAM" id="SignalP"/>
    </source>
</evidence>
<dbReference type="SMR" id="R9WWX3"/>
<dbReference type="InterPro" id="IPR001073">
    <property type="entry name" value="C1q_dom"/>
</dbReference>
<dbReference type="InterPro" id="IPR008983">
    <property type="entry name" value="Tumour_necrosis_fac-like_dom"/>
</dbReference>
<dbReference type="PANTHER" id="PTHR22923:SF116">
    <property type="entry name" value="C1Q DOMAIN-CONTAINING PROTEIN"/>
    <property type="match status" value="1"/>
</dbReference>
<proteinExistence type="evidence at transcript level"/>
<evidence type="ECO:0000259" key="5">
    <source>
        <dbReference type="PROSITE" id="PS50871"/>
    </source>
</evidence>
<keyword evidence="3 4" id="KW-0732">Signal</keyword>
<accession>R9WWX3</accession>
<name>R9WWX3_MYTCO</name>
<comment type="subcellular location">
    <subcellularLocation>
        <location evidence="1">Secreted</location>
    </subcellularLocation>
</comment>
<dbReference type="InterPro" id="IPR050822">
    <property type="entry name" value="Cerebellin_Synaptic_Org"/>
</dbReference>
<dbReference type="Gene3D" id="2.60.120.40">
    <property type="match status" value="1"/>
</dbReference>
<dbReference type="SMART" id="SM00110">
    <property type="entry name" value="C1Q"/>
    <property type="match status" value="1"/>
</dbReference>
<dbReference type="Pfam" id="PF00386">
    <property type="entry name" value="C1q"/>
    <property type="match status" value="1"/>
</dbReference>
<reference evidence="6" key="1">
    <citation type="submission" date="2013-03" db="EMBL/GenBank/DDBJ databases">
        <authorList>
            <person name="Liu H."/>
        </authorList>
    </citation>
    <scope>NUCLEOTIDE SEQUENCE</scope>
    <source>
        <tissue evidence="6">Haemolymph</tissue>
    </source>
</reference>
<evidence type="ECO:0000313" key="6">
    <source>
        <dbReference type="EMBL" id="AGO05939.1"/>
    </source>
</evidence>